<gene>
    <name evidence="2" type="ORF">K443DRAFT_125961</name>
</gene>
<dbReference type="EMBL" id="KN838912">
    <property type="protein sequence ID" value="KIJ92403.1"/>
    <property type="molecule type" value="Genomic_DNA"/>
</dbReference>
<keyword evidence="3" id="KW-1185">Reference proteome</keyword>
<evidence type="ECO:0000256" key="1">
    <source>
        <dbReference type="SAM" id="SignalP"/>
    </source>
</evidence>
<protein>
    <recommendedName>
        <fullName evidence="4">Secreted protein</fullName>
    </recommendedName>
</protein>
<feature type="chain" id="PRO_5002206091" description="Secreted protein" evidence="1">
    <location>
        <begin position="19"/>
        <end position="112"/>
    </location>
</feature>
<dbReference type="HOGENOM" id="CLU_2146272_0_0_1"/>
<organism evidence="2 3">
    <name type="scientific">Laccaria amethystina LaAM-08-1</name>
    <dbReference type="NCBI Taxonomy" id="1095629"/>
    <lineage>
        <taxon>Eukaryota</taxon>
        <taxon>Fungi</taxon>
        <taxon>Dikarya</taxon>
        <taxon>Basidiomycota</taxon>
        <taxon>Agaricomycotina</taxon>
        <taxon>Agaricomycetes</taxon>
        <taxon>Agaricomycetidae</taxon>
        <taxon>Agaricales</taxon>
        <taxon>Agaricineae</taxon>
        <taxon>Hydnangiaceae</taxon>
        <taxon>Laccaria</taxon>
    </lineage>
</organism>
<sequence>MKSSFFYVIVALCVTAQAVSIVRSPGSDVAAENDSCTSTGRVCGVDSVMRRPSFPLSTSPSDNFLFYFLFLTIGSSTVQPARSALLTKDSAVVPSATSSRLRESYLSMVHSE</sequence>
<accession>A0A0C9WUZ4</accession>
<proteinExistence type="predicted"/>
<evidence type="ECO:0008006" key="4">
    <source>
        <dbReference type="Google" id="ProtNLM"/>
    </source>
</evidence>
<reference evidence="2 3" key="1">
    <citation type="submission" date="2014-04" db="EMBL/GenBank/DDBJ databases">
        <authorList>
            <consortium name="DOE Joint Genome Institute"/>
            <person name="Kuo A."/>
            <person name="Kohler A."/>
            <person name="Nagy L.G."/>
            <person name="Floudas D."/>
            <person name="Copeland A."/>
            <person name="Barry K.W."/>
            <person name="Cichocki N."/>
            <person name="Veneault-Fourrey C."/>
            <person name="LaButti K."/>
            <person name="Lindquist E.A."/>
            <person name="Lipzen A."/>
            <person name="Lundell T."/>
            <person name="Morin E."/>
            <person name="Murat C."/>
            <person name="Sun H."/>
            <person name="Tunlid A."/>
            <person name="Henrissat B."/>
            <person name="Grigoriev I.V."/>
            <person name="Hibbett D.S."/>
            <person name="Martin F."/>
            <person name="Nordberg H.P."/>
            <person name="Cantor M.N."/>
            <person name="Hua S.X."/>
        </authorList>
    </citation>
    <scope>NUCLEOTIDE SEQUENCE [LARGE SCALE GENOMIC DNA]</scope>
    <source>
        <strain evidence="2 3">LaAM-08-1</strain>
    </source>
</reference>
<keyword evidence="1" id="KW-0732">Signal</keyword>
<evidence type="ECO:0000313" key="3">
    <source>
        <dbReference type="Proteomes" id="UP000054477"/>
    </source>
</evidence>
<reference evidence="3" key="2">
    <citation type="submission" date="2015-01" db="EMBL/GenBank/DDBJ databases">
        <title>Evolutionary Origins and Diversification of the Mycorrhizal Mutualists.</title>
        <authorList>
            <consortium name="DOE Joint Genome Institute"/>
            <consortium name="Mycorrhizal Genomics Consortium"/>
            <person name="Kohler A."/>
            <person name="Kuo A."/>
            <person name="Nagy L.G."/>
            <person name="Floudas D."/>
            <person name="Copeland A."/>
            <person name="Barry K.W."/>
            <person name="Cichocki N."/>
            <person name="Veneault-Fourrey C."/>
            <person name="LaButti K."/>
            <person name="Lindquist E.A."/>
            <person name="Lipzen A."/>
            <person name="Lundell T."/>
            <person name="Morin E."/>
            <person name="Murat C."/>
            <person name="Riley R."/>
            <person name="Ohm R."/>
            <person name="Sun H."/>
            <person name="Tunlid A."/>
            <person name="Henrissat B."/>
            <person name="Grigoriev I.V."/>
            <person name="Hibbett D.S."/>
            <person name="Martin F."/>
        </authorList>
    </citation>
    <scope>NUCLEOTIDE SEQUENCE [LARGE SCALE GENOMIC DNA]</scope>
    <source>
        <strain evidence="3">LaAM-08-1</strain>
    </source>
</reference>
<dbReference type="Proteomes" id="UP000054477">
    <property type="component" value="Unassembled WGS sequence"/>
</dbReference>
<evidence type="ECO:0000313" key="2">
    <source>
        <dbReference type="EMBL" id="KIJ92403.1"/>
    </source>
</evidence>
<name>A0A0C9WUZ4_9AGAR</name>
<dbReference type="AlphaFoldDB" id="A0A0C9WUZ4"/>
<feature type="signal peptide" evidence="1">
    <location>
        <begin position="1"/>
        <end position="18"/>
    </location>
</feature>